<gene>
    <name evidence="4" type="ORF">KHY67_03210</name>
</gene>
<feature type="binding site" evidence="3">
    <location>
        <position position="134"/>
    </location>
    <ligand>
        <name>Zn(2+)</name>
        <dbReference type="ChEBI" id="CHEBI:29105"/>
        <label>2</label>
    </ligand>
</feature>
<evidence type="ECO:0000256" key="1">
    <source>
        <dbReference type="PIRSR" id="PIRSR001359-1"/>
    </source>
</evidence>
<dbReference type="NCBIfam" id="TIGR00167">
    <property type="entry name" value="cbbA"/>
    <property type="match status" value="1"/>
</dbReference>
<dbReference type="AlphaFoldDB" id="A0A943GML7"/>
<dbReference type="SUPFAM" id="SSF51569">
    <property type="entry name" value="Aldolase"/>
    <property type="match status" value="1"/>
</dbReference>
<dbReference type="Proteomes" id="UP000738879">
    <property type="component" value="Unassembled WGS sequence"/>
</dbReference>
<accession>A0A943GML7</accession>
<dbReference type="RefSeq" id="WP_278541644.1">
    <property type="nucleotide sequence ID" value="NZ_CAJLDC010000007.1"/>
</dbReference>
<comment type="caution">
    <text evidence="4">The sequence shown here is derived from an EMBL/GenBank/DDBJ whole genome shotgun (WGS) entry which is preliminary data.</text>
</comment>
<reference evidence="4" key="1">
    <citation type="submission" date="2021-02" db="EMBL/GenBank/DDBJ databases">
        <title>Infant gut strain persistence is associated with maternal origin, phylogeny, and functional potential including surface adhesion and iron acquisition.</title>
        <authorList>
            <person name="Lou Y.C."/>
        </authorList>
    </citation>
    <scope>NUCLEOTIDE SEQUENCE</scope>
    <source>
        <strain evidence="4">L3_128_245G1_dasL3_128_245G1_concoct_49</strain>
    </source>
</reference>
<evidence type="ECO:0000313" key="4">
    <source>
        <dbReference type="EMBL" id="MBS5146695.1"/>
    </source>
</evidence>
<proteinExistence type="predicted"/>
<organism evidence="4 5">
    <name type="scientific">Collinsella intestinalis</name>
    <dbReference type="NCBI Taxonomy" id="147207"/>
    <lineage>
        <taxon>Bacteria</taxon>
        <taxon>Bacillati</taxon>
        <taxon>Actinomycetota</taxon>
        <taxon>Coriobacteriia</taxon>
        <taxon>Coriobacteriales</taxon>
        <taxon>Coriobacteriaceae</taxon>
        <taxon>Collinsella</taxon>
    </lineage>
</organism>
<feature type="binding site" evidence="2">
    <location>
        <position position="180"/>
    </location>
    <ligand>
        <name>dihydroxyacetone phosphate</name>
        <dbReference type="ChEBI" id="CHEBI:57642"/>
    </ligand>
</feature>
<protein>
    <submittedName>
        <fullName evidence="4">Class II fructose-bisphosphate aldolase</fullName>
    </submittedName>
</protein>
<sequence length="284" mass="30701">MALVKVNDLLRDATEHHYGVPAVNTFNYETIKYIVAGAEQEHMPVIVQFYPGFCDYMPLSLVSAVAKYYAERASVPVAVHLDHSAGYDIAVGGIRDGFPSVMVDGSSLPYEENVALTKAVAEVGAVFGVDIEAELGHVGSGANAEDFIGSDLYTDPAQAAEFVERTGCGSLAIAVGNAHGPYVKTPQIDMQRIRDVRAAVDVPLVMHGCSDIPDEQLQETVNLGMSKYNIATEYFRAMYFSIKKNIEAGAFDGDAFGLMREIGQDMTAFVASKIRLLNPNGYSL</sequence>
<evidence type="ECO:0000256" key="3">
    <source>
        <dbReference type="PIRSR" id="PIRSR001359-3"/>
    </source>
</evidence>
<dbReference type="EMBL" id="JAGZJA010000003">
    <property type="protein sequence ID" value="MBS5146695.1"/>
    <property type="molecule type" value="Genomic_DNA"/>
</dbReference>
<dbReference type="InterPro" id="IPR050246">
    <property type="entry name" value="Class_II_FBP_aldolase"/>
</dbReference>
<feature type="binding site" evidence="3">
    <location>
        <position position="104"/>
    </location>
    <ligand>
        <name>Zn(2+)</name>
        <dbReference type="ChEBI" id="CHEBI:29105"/>
        <label>2</label>
    </ligand>
</feature>
<dbReference type="GO" id="GO:0005829">
    <property type="term" value="C:cytosol"/>
    <property type="evidence" value="ECO:0007669"/>
    <property type="project" value="TreeGrafter"/>
</dbReference>
<dbReference type="GO" id="GO:0008270">
    <property type="term" value="F:zinc ion binding"/>
    <property type="evidence" value="ECO:0007669"/>
    <property type="project" value="InterPro"/>
</dbReference>
<keyword evidence="3" id="KW-0479">Metal-binding</keyword>
<dbReference type="GO" id="GO:0009025">
    <property type="term" value="F:tagatose-bisphosphate aldolase activity"/>
    <property type="evidence" value="ECO:0007669"/>
    <property type="project" value="TreeGrafter"/>
</dbReference>
<dbReference type="PANTHER" id="PTHR30304">
    <property type="entry name" value="D-TAGATOSE-1,6-BISPHOSPHATE ALDOLASE"/>
    <property type="match status" value="1"/>
</dbReference>
<dbReference type="Pfam" id="PF01116">
    <property type="entry name" value="F_bP_aldolase"/>
    <property type="match status" value="1"/>
</dbReference>
<name>A0A943GML7_9ACTN</name>
<dbReference type="PANTHER" id="PTHR30304:SF0">
    <property type="entry name" value="D-TAGATOSE-1,6-BISPHOSPHATE ALDOLASE SUBUNIT GATY-RELATED"/>
    <property type="match status" value="1"/>
</dbReference>
<dbReference type="InterPro" id="IPR000771">
    <property type="entry name" value="FBA_II"/>
</dbReference>
<evidence type="ECO:0000313" key="5">
    <source>
        <dbReference type="Proteomes" id="UP000738879"/>
    </source>
</evidence>
<keyword evidence="3" id="KW-0862">Zinc</keyword>
<dbReference type="InterPro" id="IPR013785">
    <property type="entry name" value="Aldolase_TIM"/>
</dbReference>
<feature type="binding site" evidence="3">
    <location>
        <position position="83"/>
    </location>
    <ligand>
        <name>Zn(2+)</name>
        <dbReference type="ChEBI" id="CHEBI:29105"/>
        <label>1</label>
        <note>catalytic</note>
    </ligand>
</feature>
<feature type="binding site" evidence="2">
    <location>
        <begin position="208"/>
        <end position="210"/>
    </location>
    <ligand>
        <name>dihydroxyacetone phosphate</name>
        <dbReference type="ChEBI" id="CHEBI:57642"/>
    </ligand>
</feature>
<dbReference type="PIRSF" id="PIRSF001359">
    <property type="entry name" value="F_bP_aldolase_II"/>
    <property type="match status" value="1"/>
</dbReference>
<dbReference type="CDD" id="cd00947">
    <property type="entry name" value="TBP_aldolase_IIB"/>
    <property type="match status" value="1"/>
</dbReference>
<comment type="cofactor">
    <cofactor evidence="3">
        <name>Zn(2+)</name>
        <dbReference type="ChEBI" id="CHEBI:29105"/>
    </cofactor>
    <text evidence="3">Binds 2 Zn(2+) ions per subunit. One is catalytic and the other provides a structural contribution.</text>
</comment>
<dbReference type="GO" id="GO:0005975">
    <property type="term" value="P:carbohydrate metabolic process"/>
    <property type="evidence" value="ECO:0007669"/>
    <property type="project" value="InterPro"/>
</dbReference>
<evidence type="ECO:0000256" key="2">
    <source>
        <dbReference type="PIRSR" id="PIRSR001359-2"/>
    </source>
</evidence>
<dbReference type="Gene3D" id="3.20.20.70">
    <property type="entry name" value="Aldolase class I"/>
    <property type="match status" value="1"/>
</dbReference>
<feature type="active site" description="Proton donor" evidence="1">
    <location>
        <position position="82"/>
    </location>
</feature>
<feature type="binding site" evidence="3">
    <location>
        <position position="179"/>
    </location>
    <ligand>
        <name>Zn(2+)</name>
        <dbReference type="ChEBI" id="CHEBI:29105"/>
        <label>1</label>
        <note>catalytic</note>
    </ligand>
</feature>
<feature type="binding site" evidence="3">
    <location>
        <position position="207"/>
    </location>
    <ligand>
        <name>Zn(2+)</name>
        <dbReference type="ChEBI" id="CHEBI:29105"/>
        <label>1</label>
        <note>catalytic</note>
    </ligand>
</feature>
<feature type="binding site" evidence="2">
    <location>
        <begin position="229"/>
        <end position="232"/>
    </location>
    <ligand>
        <name>dihydroxyacetone phosphate</name>
        <dbReference type="ChEBI" id="CHEBI:57642"/>
    </ligand>
</feature>